<dbReference type="EMBL" id="LWCA01000531">
    <property type="protein sequence ID" value="OAF68014.1"/>
    <property type="molecule type" value="Genomic_DNA"/>
</dbReference>
<evidence type="ECO:0000313" key="1">
    <source>
        <dbReference type="EMBL" id="OAF68014.1"/>
    </source>
</evidence>
<dbReference type="Proteomes" id="UP000078046">
    <property type="component" value="Unassembled WGS sequence"/>
</dbReference>
<reference evidence="1 2" key="1">
    <citation type="submission" date="2016-04" db="EMBL/GenBank/DDBJ databases">
        <title>The genome of Intoshia linei affirms orthonectids as highly simplified spiralians.</title>
        <authorList>
            <person name="Mikhailov K.V."/>
            <person name="Slusarev G.S."/>
            <person name="Nikitin M.A."/>
            <person name="Logacheva M.D."/>
            <person name="Penin A."/>
            <person name="Aleoshin V."/>
            <person name="Panchin Y.V."/>
        </authorList>
    </citation>
    <scope>NUCLEOTIDE SEQUENCE [LARGE SCALE GENOMIC DNA]</scope>
    <source>
        <strain evidence="1">Intl2013</strain>
        <tissue evidence="1">Whole animal</tissue>
    </source>
</reference>
<proteinExistence type="predicted"/>
<organism evidence="1 2">
    <name type="scientific">Intoshia linei</name>
    <dbReference type="NCBI Taxonomy" id="1819745"/>
    <lineage>
        <taxon>Eukaryota</taxon>
        <taxon>Metazoa</taxon>
        <taxon>Spiralia</taxon>
        <taxon>Lophotrochozoa</taxon>
        <taxon>Mesozoa</taxon>
        <taxon>Orthonectida</taxon>
        <taxon>Rhopaluridae</taxon>
        <taxon>Intoshia</taxon>
    </lineage>
</organism>
<gene>
    <name evidence="1" type="ORF">A3Q56_04252</name>
</gene>
<evidence type="ECO:0000313" key="2">
    <source>
        <dbReference type="Proteomes" id="UP000078046"/>
    </source>
</evidence>
<sequence>MKFKLRDAINSICKRFLSGLHVEISDDLITGNVFKTDRGYEILYDNYGNVIIGECSPEIKMLKYKYPLTTFKCIVPKCEHDE</sequence>
<keyword evidence="2" id="KW-1185">Reference proteome</keyword>
<comment type="caution">
    <text evidence="1">The sequence shown here is derived from an EMBL/GenBank/DDBJ whole genome shotgun (WGS) entry which is preliminary data.</text>
</comment>
<dbReference type="AlphaFoldDB" id="A0A177B3M9"/>
<accession>A0A177B3M9</accession>
<protein>
    <submittedName>
        <fullName evidence="1">Uncharacterized protein</fullName>
    </submittedName>
</protein>
<name>A0A177B3M9_9BILA</name>